<dbReference type="GO" id="GO:0031982">
    <property type="term" value="C:vesicle"/>
    <property type="evidence" value="ECO:0007669"/>
    <property type="project" value="TreeGrafter"/>
</dbReference>
<dbReference type="GO" id="GO:0072318">
    <property type="term" value="P:clathrin coat disassembly"/>
    <property type="evidence" value="ECO:0007669"/>
    <property type="project" value="TreeGrafter"/>
</dbReference>
<dbReference type="AlphaFoldDB" id="A0A8J5FSF4"/>
<comment type="caution">
    <text evidence="2">The sequence shown here is derived from an EMBL/GenBank/DDBJ whole genome shotgun (WGS) entry which is preliminary data.</text>
</comment>
<dbReference type="GO" id="GO:0030276">
    <property type="term" value="F:clathrin binding"/>
    <property type="evidence" value="ECO:0007669"/>
    <property type="project" value="TreeGrafter"/>
</dbReference>
<feature type="compositionally biased region" description="Low complexity" evidence="1">
    <location>
        <begin position="276"/>
        <end position="306"/>
    </location>
</feature>
<dbReference type="PANTHER" id="PTHR23172:SF87">
    <property type="entry name" value="CHAPERONE DNAJ-DOMAIN SUPERFAMILY PROTEIN"/>
    <property type="match status" value="1"/>
</dbReference>
<evidence type="ECO:0000256" key="1">
    <source>
        <dbReference type="SAM" id="MobiDB-lite"/>
    </source>
</evidence>
<keyword evidence="3" id="KW-1185">Reference proteome</keyword>
<protein>
    <submittedName>
        <fullName evidence="2">Uncharacterized protein</fullName>
    </submittedName>
</protein>
<evidence type="ECO:0000313" key="2">
    <source>
        <dbReference type="EMBL" id="KAG6489656.1"/>
    </source>
</evidence>
<sequence>MEEPGSSGGGGSAVSHESLVGEGVASASTAIAARLGEYAEVFGDLEGSCSIPFLDLPSAFDGLDDALSGTLAYSEVFGPSYDESFAEREEASSSDPRGLAAFGYLVKGNWVRNWMALFFDLLGQARKTTEESTSSHQAMLDFKIFSPSHFHGNHMTIAYEEGDSSSSSNSIIFNNLSTQPNVSYSKAGQGIRDGTSSERIHITQILTTSASSLVIGGTADGPHTTLNDSLYNVKHQQKLPTSSSTTSKTSENYSKADQKHSVSRHSVVKNNCVNASYSSSSSSSFTLSGDLSSSDTTDMTVSSVSLRRQPTQVPLTTPSGSKVGFDEIINMSATEASDALVKAMEFAQARLKIAKNSLEKRHQNPQKNKKLGQ</sequence>
<proteinExistence type="predicted"/>
<dbReference type="GO" id="GO:0072583">
    <property type="term" value="P:clathrin-dependent endocytosis"/>
    <property type="evidence" value="ECO:0007669"/>
    <property type="project" value="TreeGrafter"/>
</dbReference>
<name>A0A8J5FSF4_ZINOF</name>
<dbReference type="GO" id="GO:0005737">
    <property type="term" value="C:cytoplasm"/>
    <property type="evidence" value="ECO:0007669"/>
    <property type="project" value="TreeGrafter"/>
</dbReference>
<reference evidence="2 3" key="1">
    <citation type="submission" date="2020-08" db="EMBL/GenBank/DDBJ databases">
        <title>Plant Genome Project.</title>
        <authorList>
            <person name="Zhang R.-G."/>
        </authorList>
    </citation>
    <scope>NUCLEOTIDE SEQUENCE [LARGE SCALE GENOMIC DNA]</scope>
    <source>
        <tissue evidence="2">Rhizome</tissue>
    </source>
</reference>
<feature type="compositionally biased region" description="Polar residues" evidence="1">
    <location>
        <begin position="308"/>
        <end position="319"/>
    </location>
</feature>
<feature type="compositionally biased region" description="Low complexity" evidence="1">
    <location>
        <begin position="241"/>
        <end position="250"/>
    </location>
</feature>
<accession>A0A8J5FSF4</accession>
<dbReference type="PANTHER" id="PTHR23172">
    <property type="entry name" value="AUXILIN/CYCLIN G-ASSOCIATED KINASE-RELATED"/>
    <property type="match status" value="1"/>
</dbReference>
<dbReference type="Proteomes" id="UP000734854">
    <property type="component" value="Unassembled WGS sequence"/>
</dbReference>
<gene>
    <name evidence="2" type="ORF">ZIOFF_050932</name>
</gene>
<evidence type="ECO:0000313" key="3">
    <source>
        <dbReference type="Proteomes" id="UP000734854"/>
    </source>
</evidence>
<organism evidence="2 3">
    <name type="scientific">Zingiber officinale</name>
    <name type="common">Ginger</name>
    <name type="synonym">Amomum zingiber</name>
    <dbReference type="NCBI Taxonomy" id="94328"/>
    <lineage>
        <taxon>Eukaryota</taxon>
        <taxon>Viridiplantae</taxon>
        <taxon>Streptophyta</taxon>
        <taxon>Embryophyta</taxon>
        <taxon>Tracheophyta</taxon>
        <taxon>Spermatophyta</taxon>
        <taxon>Magnoliopsida</taxon>
        <taxon>Liliopsida</taxon>
        <taxon>Zingiberales</taxon>
        <taxon>Zingiberaceae</taxon>
        <taxon>Zingiber</taxon>
    </lineage>
</organism>
<feature type="region of interest" description="Disordered" evidence="1">
    <location>
        <begin position="235"/>
        <end position="319"/>
    </location>
</feature>
<dbReference type="EMBL" id="JACMSC010000014">
    <property type="protein sequence ID" value="KAG6489656.1"/>
    <property type="molecule type" value="Genomic_DNA"/>
</dbReference>